<dbReference type="RefSeq" id="WP_271435796.1">
    <property type="nucleotide sequence ID" value="NZ_CP073355.1"/>
</dbReference>
<dbReference type="Proteomes" id="UP001056539">
    <property type="component" value="Chromosome"/>
</dbReference>
<reference evidence="1" key="1">
    <citation type="submission" date="2021-04" db="EMBL/GenBank/DDBJ databases">
        <authorList>
            <person name="Postec A."/>
        </authorList>
    </citation>
    <scope>NUCLEOTIDE SEQUENCE</scope>
    <source>
        <strain evidence="1">F1F22</strain>
    </source>
</reference>
<accession>A0AAX3BEK1</accession>
<evidence type="ECO:0000313" key="2">
    <source>
        <dbReference type="Proteomes" id="UP001056539"/>
    </source>
</evidence>
<name>A0AAX3BEK1_9SPIR</name>
<keyword evidence="2" id="KW-1185">Reference proteome</keyword>
<dbReference type="AlphaFoldDB" id="A0AAX3BEK1"/>
<sequence length="201" mass="23896">MVFFTLWFLFLSVTTPAPPVEPSVSVPEIAWPEETLNRKDVPPPTNNQLHVFRVRLFPYNSTQTKEGLWKLSRDAFLSLSNVSGQSLQTLTLSLYDVSEIFILSWRINRISNTWHEFVPHRIRIITWKGQTNEGEGDWRWLWYLPLETENSRWTNFSLFYDSWEKGVGDRLRWKHAQFPHFNYHFTTPLPGTIIHIQFLYP</sequence>
<evidence type="ECO:0000313" key="1">
    <source>
        <dbReference type="EMBL" id="URA10670.1"/>
    </source>
</evidence>
<dbReference type="KEGG" id="taqu:KDW03_02375"/>
<organism evidence="1 2">
    <name type="scientific">Thermospira aquatica</name>
    <dbReference type="NCBI Taxonomy" id="2828656"/>
    <lineage>
        <taxon>Bacteria</taxon>
        <taxon>Pseudomonadati</taxon>
        <taxon>Spirochaetota</taxon>
        <taxon>Spirochaetia</taxon>
        <taxon>Brevinematales</taxon>
        <taxon>Thermospiraceae</taxon>
        <taxon>Thermospira</taxon>
    </lineage>
</organism>
<reference evidence="1" key="2">
    <citation type="submission" date="2022-06" db="EMBL/GenBank/DDBJ databases">
        <title>Thermospira aquatica gen. nov., sp. nov.</title>
        <authorList>
            <person name="Ben Ali Gam Z."/>
            <person name="Labat M."/>
        </authorList>
    </citation>
    <scope>NUCLEOTIDE SEQUENCE</scope>
    <source>
        <strain evidence="1">F1F22</strain>
    </source>
</reference>
<protein>
    <submittedName>
        <fullName evidence="1">Uncharacterized protein</fullName>
    </submittedName>
</protein>
<proteinExistence type="predicted"/>
<dbReference type="EMBL" id="CP073355">
    <property type="protein sequence ID" value="URA10670.1"/>
    <property type="molecule type" value="Genomic_DNA"/>
</dbReference>
<gene>
    <name evidence="1" type="ORF">KDW03_02375</name>
</gene>